<feature type="non-terminal residue" evidence="4">
    <location>
        <position position="121"/>
    </location>
</feature>
<proteinExistence type="predicted"/>
<protein>
    <recommendedName>
        <fullName evidence="3">DUF6785 domain-containing protein</fullName>
    </recommendedName>
</protein>
<dbReference type="AlphaFoldDB" id="A0A382Y469"/>
<feature type="domain" description="DUF6785" evidence="3">
    <location>
        <begin position="29"/>
        <end position="111"/>
    </location>
</feature>
<accession>A0A382Y469</accession>
<reference evidence="4" key="1">
    <citation type="submission" date="2018-05" db="EMBL/GenBank/DDBJ databases">
        <authorList>
            <person name="Lanie J.A."/>
            <person name="Ng W.-L."/>
            <person name="Kazmierczak K.M."/>
            <person name="Andrzejewski T.M."/>
            <person name="Davidsen T.M."/>
            <person name="Wayne K.J."/>
            <person name="Tettelin H."/>
            <person name="Glass J.I."/>
            <person name="Rusch D."/>
            <person name="Podicherti R."/>
            <person name="Tsui H.-C.T."/>
            <person name="Winkler M.E."/>
        </authorList>
    </citation>
    <scope>NUCLEOTIDE SEQUENCE</scope>
</reference>
<keyword evidence="2" id="KW-0472">Membrane</keyword>
<dbReference type="InterPro" id="IPR046712">
    <property type="entry name" value="DUF6785"/>
</dbReference>
<evidence type="ECO:0000259" key="3">
    <source>
        <dbReference type="Pfam" id="PF20581"/>
    </source>
</evidence>
<name>A0A382Y469_9ZZZZ</name>
<keyword evidence="2" id="KW-0812">Transmembrane</keyword>
<dbReference type="EMBL" id="UINC01172480">
    <property type="protein sequence ID" value="SVD77571.1"/>
    <property type="molecule type" value="Genomic_DNA"/>
</dbReference>
<feature type="region of interest" description="Disordered" evidence="1">
    <location>
        <begin position="1"/>
        <end position="20"/>
    </location>
</feature>
<evidence type="ECO:0000256" key="1">
    <source>
        <dbReference type="SAM" id="MobiDB-lite"/>
    </source>
</evidence>
<feature type="transmembrane region" description="Helical" evidence="2">
    <location>
        <begin position="33"/>
        <end position="55"/>
    </location>
</feature>
<sequence length="121" mass="12865">MSDALTTAADTEIQLPGPSGDQQSISGLTLKSLIAGIIQVLAVCLGAPYAIWVLGSSEITWSFFPIGVGFPFLCLILLNALLKSIKPSWAFRPQEMITVVVMGLVVIGIPIFMMGFVLSIP</sequence>
<gene>
    <name evidence="4" type="ORF">METZ01_LOCUS430425</name>
</gene>
<dbReference type="Pfam" id="PF20581">
    <property type="entry name" value="DUF6785"/>
    <property type="match status" value="1"/>
</dbReference>
<feature type="transmembrane region" description="Helical" evidence="2">
    <location>
        <begin position="61"/>
        <end position="85"/>
    </location>
</feature>
<keyword evidence="2" id="KW-1133">Transmembrane helix</keyword>
<evidence type="ECO:0000313" key="4">
    <source>
        <dbReference type="EMBL" id="SVD77571.1"/>
    </source>
</evidence>
<feature type="transmembrane region" description="Helical" evidence="2">
    <location>
        <begin position="97"/>
        <end position="120"/>
    </location>
</feature>
<evidence type="ECO:0000256" key="2">
    <source>
        <dbReference type="SAM" id="Phobius"/>
    </source>
</evidence>
<organism evidence="4">
    <name type="scientific">marine metagenome</name>
    <dbReference type="NCBI Taxonomy" id="408172"/>
    <lineage>
        <taxon>unclassified sequences</taxon>
        <taxon>metagenomes</taxon>
        <taxon>ecological metagenomes</taxon>
    </lineage>
</organism>